<proteinExistence type="predicted"/>
<dbReference type="SUPFAM" id="SSF48498">
    <property type="entry name" value="Tetracyclin repressor-like, C-terminal domain"/>
    <property type="match status" value="1"/>
</dbReference>
<keyword evidence="5" id="KW-1185">Reference proteome</keyword>
<dbReference type="AlphaFoldDB" id="A0A916SYC5"/>
<feature type="DNA-binding region" description="H-T-H motif" evidence="2">
    <location>
        <begin position="41"/>
        <end position="60"/>
    </location>
</feature>
<dbReference type="PANTHER" id="PTHR30055">
    <property type="entry name" value="HTH-TYPE TRANSCRIPTIONAL REGULATOR RUTR"/>
    <property type="match status" value="1"/>
</dbReference>
<dbReference type="EMBL" id="BMGC01000002">
    <property type="protein sequence ID" value="GGB19945.1"/>
    <property type="molecule type" value="Genomic_DNA"/>
</dbReference>
<dbReference type="PROSITE" id="PS50977">
    <property type="entry name" value="HTH_TETR_2"/>
    <property type="match status" value="1"/>
</dbReference>
<reference evidence="4" key="1">
    <citation type="journal article" date="2014" name="Int. J. Syst. Evol. Microbiol.">
        <title>Complete genome sequence of Corynebacterium casei LMG S-19264T (=DSM 44701T), isolated from a smear-ripened cheese.</title>
        <authorList>
            <consortium name="US DOE Joint Genome Institute (JGI-PGF)"/>
            <person name="Walter F."/>
            <person name="Albersmeier A."/>
            <person name="Kalinowski J."/>
            <person name="Ruckert C."/>
        </authorList>
    </citation>
    <scope>NUCLEOTIDE SEQUENCE</scope>
    <source>
        <strain evidence="4">CGMCC 1.12827</strain>
    </source>
</reference>
<dbReference type="PANTHER" id="PTHR30055:SF231">
    <property type="entry name" value="TRANSCRIPTIONAL REGULATORY PROTEIN (PROBABLY DEOR-FAMILY)-RELATED"/>
    <property type="match status" value="1"/>
</dbReference>
<dbReference type="Gene3D" id="1.10.357.10">
    <property type="entry name" value="Tetracycline Repressor, domain 2"/>
    <property type="match status" value="1"/>
</dbReference>
<keyword evidence="1 2" id="KW-0238">DNA-binding</keyword>
<evidence type="ECO:0000256" key="1">
    <source>
        <dbReference type="ARBA" id="ARBA00023125"/>
    </source>
</evidence>
<reference evidence="4" key="2">
    <citation type="submission" date="2020-09" db="EMBL/GenBank/DDBJ databases">
        <authorList>
            <person name="Sun Q."/>
            <person name="Zhou Y."/>
        </authorList>
    </citation>
    <scope>NUCLEOTIDE SEQUENCE</scope>
    <source>
        <strain evidence="4">CGMCC 1.12827</strain>
    </source>
</reference>
<comment type="caution">
    <text evidence="4">The sequence shown here is derived from an EMBL/GenBank/DDBJ whole genome shotgun (WGS) entry which is preliminary data.</text>
</comment>
<dbReference type="PRINTS" id="PR00455">
    <property type="entry name" value="HTHTETR"/>
</dbReference>
<organism evidence="4 5">
    <name type="scientific">Gordonia jinhuaensis</name>
    <dbReference type="NCBI Taxonomy" id="1517702"/>
    <lineage>
        <taxon>Bacteria</taxon>
        <taxon>Bacillati</taxon>
        <taxon>Actinomycetota</taxon>
        <taxon>Actinomycetes</taxon>
        <taxon>Mycobacteriales</taxon>
        <taxon>Gordoniaceae</taxon>
        <taxon>Gordonia</taxon>
    </lineage>
</organism>
<dbReference type="Pfam" id="PF17940">
    <property type="entry name" value="TetR_C_31"/>
    <property type="match status" value="1"/>
</dbReference>
<dbReference type="RefSeq" id="WP_188584996.1">
    <property type="nucleotide sequence ID" value="NZ_BMGC01000002.1"/>
</dbReference>
<dbReference type="InterPro" id="IPR001647">
    <property type="entry name" value="HTH_TetR"/>
</dbReference>
<evidence type="ECO:0000256" key="2">
    <source>
        <dbReference type="PROSITE-ProRule" id="PRU00335"/>
    </source>
</evidence>
<dbReference type="SUPFAM" id="SSF46689">
    <property type="entry name" value="Homeodomain-like"/>
    <property type="match status" value="1"/>
</dbReference>
<dbReference type="InterPro" id="IPR036271">
    <property type="entry name" value="Tet_transcr_reg_TetR-rel_C_sf"/>
</dbReference>
<dbReference type="Proteomes" id="UP000621454">
    <property type="component" value="Unassembled WGS sequence"/>
</dbReference>
<evidence type="ECO:0000259" key="3">
    <source>
        <dbReference type="PROSITE" id="PS50977"/>
    </source>
</evidence>
<accession>A0A916SYC5</accession>
<dbReference type="Pfam" id="PF00440">
    <property type="entry name" value="TetR_N"/>
    <property type="match status" value="1"/>
</dbReference>
<evidence type="ECO:0000313" key="5">
    <source>
        <dbReference type="Proteomes" id="UP000621454"/>
    </source>
</evidence>
<dbReference type="GO" id="GO:0003700">
    <property type="term" value="F:DNA-binding transcription factor activity"/>
    <property type="evidence" value="ECO:0007669"/>
    <property type="project" value="TreeGrafter"/>
</dbReference>
<dbReference type="InterPro" id="IPR050109">
    <property type="entry name" value="HTH-type_TetR-like_transc_reg"/>
</dbReference>
<gene>
    <name evidence="4" type="ORF">GCM10011489_05140</name>
</gene>
<sequence>MNQRALIGATSADRPGYGQGRDALIAATIRIVSRQGIRKLTYRAVATEAGVTHGTIQHHFANLDDLLEAALEYCVEISLDGSTLATGAQDIDDFVAGLSDSVLATLDEQVFQYELVLESRRRPELRPHVDRYYATYREATRTSLRSLGLPDDAETADVIFSAIDGLVFRAVTLGGDDLLLLEPQIDRLRGMLRRLRRS</sequence>
<dbReference type="InterPro" id="IPR009057">
    <property type="entry name" value="Homeodomain-like_sf"/>
</dbReference>
<feature type="domain" description="HTH tetR-type" evidence="3">
    <location>
        <begin position="18"/>
        <end position="78"/>
    </location>
</feature>
<dbReference type="InterPro" id="IPR041583">
    <property type="entry name" value="TetR_C_31"/>
</dbReference>
<evidence type="ECO:0000313" key="4">
    <source>
        <dbReference type="EMBL" id="GGB19945.1"/>
    </source>
</evidence>
<protein>
    <submittedName>
        <fullName evidence="4">TetR family transcriptional regulator</fullName>
    </submittedName>
</protein>
<name>A0A916SYC5_9ACTN</name>
<dbReference type="GO" id="GO:0000976">
    <property type="term" value="F:transcription cis-regulatory region binding"/>
    <property type="evidence" value="ECO:0007669"/>
    <property type="project" value="TreeGrafter"/>
</dbReference>